<comment type="caution">
    <text evidence="1">The sequence shown here is derived from an EMBL/GenBank/DDBJ whole genome shotgun (WGS) entry which is preliminary data.</text>
</comment>
<reference evidence="1 2" key="1">
    <citation type="submission" date="2019-08" db="EMBL/GenBank/DDBJ databases">
        <title>Paraburkholderia simonii sp. nov. and P. youngii sp. nov. Brazilian and Mexican Mimosa-associated rhizobia.</title>
        <authorList>
            <person name="Mavima L."/>
            <person name="Beukes C.W."/>
            <person name="Palmer M."/>
            <person name="De Meyer S.E."/>
            <person name="James E.K."/>
            <person name="Maluk M."/>
            <person name="Avontuur J.R."/>
            <person name="Chan W.Y."/>
            <person name="Venter S.N."/>
            <person name="Steenkamp E.T."/>
        </authorList>
    </citation>
    <scope>NUCLEOTIDE SEQUENCE [LARGE SCALE GENOMIC DNA]</scope>
    <source>
        <strain evidence="1 2">JPY454</strain>
    </source>
</reference>
<dbReference type="Proteomes" id="UP000821598">
    <property type="component" value="Unassembled WGS sequence"/>
</dbReference>
<evidence type="ECO:0000313" key="2">
    <source>
        <dbReference type="Proteomes" id="UP000821598"/>
    </source>
</evidence>
<sequence length="65" mass="7246">MRRLQRDPGLQLPLDLHRDPTFNAAIVGNQRHEVIDALAALLLEALGKPVNTPDRGGRVEPEDLR</sequence>
<keyword evidence="2" id="KW-1185">Reference proteome</keyword>
<gene>
    <name evidence="1" type="ORF">FSB64_37295</name>
</gene>
<evidence type="ECO:0000313" key="1">
    <source>
        <dbReference type="EMBL" id="NVI09242.1"/>
    </source>
</evidence>
<dbReference type="EMBL" id="VOMC01000070">
    <property type="protein sequence ID" value="NVI09242.1"/>
    <property type="molecule type" value="Genomic_DNA"/>
</dbReference>
<dbReference type="RefSeq" id="WP_176369659.1">
    <property type="nucleotide sequence ID" value="NZ_JBNDKW010000004.1"/>
</dbReference>
<accession>A0ABX2NYM9</accession>
<protein>
    <submittedName>
        <fullName evidence="1">Uncharacterized protein</fullName>
    </submittedName>
</protein>
<organism evidence="1 2">
    <name type="scientific">Paraburkholderia youngii</name>
    <dbReference type="NCBI Taxonomy" id="2782701"/>
    <lineage>
        <taxon>Bacteria</taxon>
        <taxon>Pseudomonadati</taxon>
        <taxon>Pseudomonadota</taxon>
        <taxon>Betaproteobacteria</taxon>
        <taxon>Burkholderiales</taxon>
        <taxon>Burkholderiaceae</taxon>
        <taxon>Paraburkholderia</taxon>
    </lineage>
</organism>
<proteinExistence type="predicted"/>
<name>A0ABX2NYM9_9BURK</name>